<evidence type="ECO:0000256" key="1">
    <source>
        <dbReference type="SAM" id="Phobius"/>
    </source>
</evidence>
<keyword evidence="1" id="KW-0812">Transmembrane</keyword>
<name>A0ABY1EFJ9_9MICO</name>
<comment type="caution">
    <text evidence="2">The sequence shown here is derived from an EMBL/GenBank/DDBJ whole genome shotgun (WGS) entry which is preliminary data.</text>
</comment>
<keyword evidence="1" id="KW-0472">Membrane</keyword>
<keyword evidence="3" id="KW-1185">Reference proteome</keyword>
<dbReference type="Proteomes" id="UP000199681">
    <property type="component" value="Unassembled WGS sequence"/>
</dbReference>
<reference evidence="2 3" key="1">
    <citation type="submission" date="2016-10" db="EMBL/GenBank/DDBJ databases">
        <authorList>
            <person name="Varghese N."/>
            <person name="Submissions S."/>
        </authorList>
    </citation>
    <scope>NUCLEOTIDE SEQUENCE [LARGE SCALE GENOMIC DNA]</scope>
    <source>
        <strain evidence="2 3">GMCC 1.11211</strain>
    </source>
</reference>
<sequence>MSTPTRTAEPKLRWVLASLLIIAVNVVLLGTRTGECTDYSPESGAVSTCSSGPLVGVPGTWAIAILSLVALAYFVYRLVRRPVAS</sequence>
<evidence type="ECO:0000313" key="3">
    <source>
        <dbReference type="Proteomes" id="UP000199681"/>
    </source>
</evidence>
<feature type="transmembrane region" description="Helical" evidence="1">
    <location>
        <begin position="12"/>
        <end position="31"/>
    </location>
</feature>
<protein>
    <submittedName>
        <fullName evidence="2">Uncharacterized protein</fullName>
    </submittedName>
</protein>
<evidence type="ECO:0000313" key="2">
    <source>
        <dbReference type="EMBL" id="SFH68027.1"/>
    </source>
</evidence>
<gene>
    <name evidence="2" type="ORF">SAMN05216274_11175</name>
</gene>
<organism evidence="2 3">
    <name type="scientific">Cryobacterium levicorallinum</name>
    <dbReference type="NCBI Taxonomy" id="995038"/>
    <lineage>
        <taxon>Bacteria</taxon>
        <taxon>Bacillati</taxon>
        <taxon>Actinomycetota</taxon>
        <taxon>Actinomycetes</taxon>
        <taxon>Micrococcales</taxon>
        <taxon>Microbacteriaceae</taxon>
        <taxon>Cryobacterium</taxon>
    </lineage>
</organism>
<dbReference type="EMBL" id="FOPW01000011">
    <property type="protein sequence ID" value="SFH68027.1"/>
    <property type="molecule type" value="Genomic_DNA"/>
</dbReference>
<proteinExistence type="predicted"/>
<keyword evidence="1" id="KW-1133">Transmembrane helix</keyword>
<feature type="transmembrane region" description="Helical" evidence="1">
    <location>
        <begin position="60"/>
        <end position="79"/>
    </location>
</feature>
<accession>A0ABY1EFJ9</accession>